<dbReference type="Gene3D" id="1.10.260.40">
    <property type="entry name" value="lambda repressor-like DNA-binding domains"/>
    <property type="match status" value="1"/>
</dbReference>
<protein>
    <submittedName>
        <fullName evidence="3">Helix-turn-helix transcriptional regulator</fullName>
    </submittedName>
</protein>
<dbReference type="KEGG" id="lpy:FIV34_08210"/>
<dbReference type="InterPro" id="IPR010982">
    <property type="entry name" value="Lambda_DNA-bd_dom_sf"/>
</dbReference>
<reference evidence="3 4" key="1">
    <citation type="submission" date="2019-06" db="EMBL/GenBank/DDBJ databases">
        <title>A complete genome sequence for Luteibacter pinisoli MAH-14.</title>
        <authorList>
            <person name="Baltrus D.A."/>
        </authorList>
    </citation>
    <scope>NUCLEOTIDE SEQUENCE [LARGE SCALE GENOMIC DNA]</scope>
    <source>
        <strain evidence="3 4">MAH-14</strain>
    </source>
</reference>
<gene>
    <name evidence="3" type="ORF">FIV34_08210</name>
</gene>
<feature type="region of interest" description="Disordered" evidence="1">
    <location>
        <begin position="1"/>
        <end position="35"/>
    </location>
</feature>
<dbReference type="OrthoDB" id="1123084at2"/>
<dbReference type="CDD" id="cd00093">
    <property type="entry name" value="HTH_XRE"/>
    <property type="match status" value="1"/>
</dbReference>
<dbReference type="GO" id="GO:0003677">
    <property type="term" value="F:DNA binding"/>
    <property type="evidence" value="ECO:0007669"/>
    <property type="project" value="InterPro"/>
</dbReference>
<evidence type="ECO:0000313" key="3">
    <source>
        <dbReference type="EMBL" id="QDE39184.1"/>
    </source>
</evidence>
<sequence length="151" mass="16098">MTVKTRSSHGSSAPTMNSRTGKAQGKARVRDSSETAVPAGYVSIEDMVAKVSKDPARADSLASARKRLAPEIDEGAVTVRSLRLDRGMSQVELARILGTSQSHVARMEGGTENLALATLRKLADALSVDMNGLNDALLAQERLNAGRRRIV</sequence>
<dbReference type="PROSITE" id="PS50943">
    <property type="entry name" value="HTH_CROC1"/>
    <property type="match status" value="1"/>
</dbReference>
<dbReference type="SUPFAM" id="SSF47413">
    <property type="entry name" value="lambda repressor-like DNA-binding domains"/>
    <property type="match status" value="1"/>
</dbReference>
<dbReference type="Pfam" id="PF01381">
    <property type="entry name" value="HTH_3"/>
    <property type="match status" value="1"/>
</dbReference>
<evidence type="ECO:0000313" key="4">
    <source>
        <dbReference type="Proteomes" id="UP000316093"/>
    </source>
</evidence>
<keyword evidence="4" id="KW-1185">Reference proteome</keyword>
<dbReference type="AlphaFoldDB" id="A0A4Y5Z239"/>
<evidence type="ECO:0000259" key="2">
    <source>
        <dbReference type="PROSITE" id="PS50943"/>
    </source>
</evidence>
<accession>A0A4Y5Z239</accession>
<dbReference type="Proteomes" id="UP000316093">
    <property type="component" value="Chromosome"/>
</dbReference>
<evidence type="ECO:0000256" key="1">
    <source>
        <dbReference type="SAM" id="MobiDB-lite"/>
    </source>
</evidence>
<dbReference type="SMART" id="SM00530">
    <property type="entry name" value="HTH_XRE"/>
    <property type="match status" value="1"/>
</dbReference>
<dbReference type="InterPro" id="IPR001387">
    <property type="entry name" value="Cro/C1-type_HTH"/>
</dbReference>
<organism evidence="3 4">
    <name type="scientific">Luteibacter pinisoli</name>
    <dbReference type="NCBI Taxonomy" id="2589080"/>
    <lineage>
        <taxon>Bacteria</taxon>
        <taxon>Pseudomonadati</taxon>
        <taxon>Pseudomonadota</taxon>
        <taxon>Gammaproteobacteria</taxon>
        <taxon>Lysobacterales</taxon>
        <taxon>Rhodanobacteraceae</taxon>
        <taxon>Luteibacter</taxon>
    </lineage>
</organism>
<feature type="domain" description="HTH cro/C1-type" evidence="2">
    <location>
        <begin position="79"/>
        <end position="133"/>
    </location>
</feature>
<dbReference type="EMBL" id="CP041046">
    <property type="protein sequence ID" value="QDE39184.1"/>
    <property type="molecule type" value="Genomic_DNA"/>
</dbReference>
<name>A0A4Y5Z239_9GAMM</name>
<proteinExistence type="predicted"/>
<feature type="compositionally biased region" description="Polar residues" evidence="1">
    <location>
        <begin position="1"/>
        <end position="21"/>
    </location>
</feature>